<dbReference type="EMBL" id="JBHRYO010000002">
    <property type="protein sequence ID" value="MFC3757623.1"/>
    <property type="molecule type" value="Genomic_DNA"/>
</dbReference>
<dbReference type="RefSeq" id="WP_290298885.1">
    <property type="nucleotide sequence ID" value="NZ_JAUFQR010000001.1"/>
</dbReference>
<evidence type="ECO:0000313" key="1">
    <source>
        <dbReference type="EMBL" id="MFC3757623.1"/>
    </source>
</evidence>
<keyword evidence="2" id="KW-1185">Reference proteome</keyword>
<accession>A0ABV7XZ67</accession>
<organism evidence="1 2">
    <name type="scientific">Chryseobacterium tructae</name>
    <dbReference type="NCBI Taxonomy" id="1037380"/>
    <lineage>
        <taxon>Bacteria</taxon>
        <taxon>Pseudomonadati</taxon>
        <taxon>Bacteroidota</taxon>
        <taxon>Flavobacteriia</taxon>
        <taxon>Flavobacteriales</taxon>
        <taxon>Weeksellaceae</taxon>
        <taxon>Chryseobacterium group</taxon>
        <taxon>Chryseobacterium</taxon>
    </lineage>
</organism>
<evidence type="ECO:0000313" key="2">
    <source>
        <dbReference type="Proteomes" id="UP001595735"/>
    </source>
</evidence>
<sequence length="98" mass="11709">MLTGKAKQDFENWMKDKLLLYTENKLRILVNTFEVALVIEWLDTIPIIITINNEYYDGFHFYWQINRAQPLRSDHVFPTREQATISAIEKANEIYNSR</sequence>
<gene>
    <name evidence="1" type="ORF">ACFONJ_16715</name>
</gene>
<protein>
    <submittedName>
        <fullName evidence="1">Uncharacterized protein</fullName>
    </submittedName>
</protein>
<comment type="caution">
    <text evidence="1">The sequence shown here is derived from an EMBL/GenBank/DDBJ whole genome shotgun (WGS) entry which is preliminary data.</text>
</comment>
<proteinExistence type="predicted"/>
<name>A0ABV7XZ67_9FLAO</name>
<reference evidence="2" key="1">
    <citation type="journal article" date="2019" name="Int. J. Syst. Evol. Microbiol.">
        <title>The Global Catalogue of Microorganisms (GCM) 10K type strain sequencing project: providing services to taxonomists for standard genome sequencing and annotation.</title>
        <authorList>
            <consortium name="The Broad Institute Genomics Platform"/>
            <consortium name="The Broad Institute Genome Sequencing Center for Infectious Disease"/>
            <person name="Wu L."/>
            <person name="Ma J."/>
        </authorList>
    </citation>
    <scope>NUCLEOTIDE SEQUENCE [LARGE SCALE GENOMIC DNA]</scope>
    <source>
        <strain evidence="2">CECT 7798</strain>
    </source>
</reference>
<dbReference type="Proteomes" id="UP001595735">
    <property type="component" value="Unassembled WGS sequence"/>
</dbReference>